<accession>A0A8J2XU65</accession>
<evidence type="ECO:0000313" key="1">
    <source>
        <dbReference type="EMBL" id="GGB08082.1"/>
    </source>
</evidence>
<gene>
    <name evidence="1" type="ORF">GCM10011511_34530</name>
</gene>
<comment type="caution">
    <text evidence="1">The sequence shown here is derived from an EMBL/GenBank/DDBJ whole genome shotgun (WGS) entry which is preliminary data.</text>
</comment>
<dbReference type="AlphaFoldDB" id="A0A8J2XU65"/>
<sequence>MLTKRQVLSAVKNMPDTFDTVQLFDRILLINKVEEGRRQLKAGKGLTTEEAKKKLKKWLK</sequence>
<dbReference type="EMBL" id="BMJC01000003">
    <property type="protein sequence ID" value="GGB08082.1"/>
    <property type="molecule type" value="Genomic_DNA"/>
</dbReference>
<keyword evidence="2" id="KW-1185">Reference proteome</keyword>
<reference evidence="1" key="1">
    <citation type="journal article" date="2014" name="Int. J. Syst. Evol. Microbiol.">
        <title>Complete genome sequence of Corynebacterium casei LMG S-19264T (=DSM 44701T), isolated from a smear-ripened cheese.</title>
        <authorList>
            <consortium name="US DOE Joint Genome Institute (JGI-PGF)"/>
            <person name="Walter F."/>
            <person name="Albersmeier A."/>
            <person name="Kalinowski J."/>
            <person name="Ruckert C."/>
        </authorList>
    </citation>
    <scope>NUCLEOTIDE SEQUENCE</scope>
    <source>
        <strain evidence="1">CGMCC 1.15448</strain>
    </source>
</reference>
<evidence type="ECO:0000313" key="2">
    <source>
        <dbReference type="Proteomes" id="UP000607559"/>
    </source>
</evidence>
<proteinExistence type="predicted"/>
<organism evidence="1 2">
    <name type="scientific">Puia dinghuensis</name>
    <dbReference type="NCBI Taxonomy" id="1792502"/>
    <lineage>
        <taxon>Bacteria</taxon>
        <taxon>Pseudomonadati</taxon>
        <taxon>Bacteroidota</taxon>
        <taxon>Chitinophagia</taxon>
        <taxon>Chitinophagales</taxon>
        <taxon>Chitinophagaceae</taxon>
        <taxon>Puia</taxon>
    </lineage>
</organism>
<name>A0A8J2XU65_9BACT</name>
<protein>
    <submittedName>
        <fullName evidence="1">Uncharacterized protein</fullName>
    </submittedName>
</protein>
<dbReference type="Proteomes" id="UP000607559">
    <property type="component" value="Unassembled WGS sequence"/>
</dbReference>
<reference evidence="1" key="2">
    <citation type="submission" date="2020-09" db="EMBL/GenBank/DDBJ databases">
        <authorList>
            <person name="Sun Q."/>
            <person name="Zhou Y."/>
        </authorList>
    </citation>
    <scope>NUCLEOTIDE SEQUENCE</scope>
    <source>
        <strain evidence="1">CGMCC 1.15448</strain>
    </source>
</reference>